<evidence type="ECO:0000256" key="1">
    <source>
        <dbReference type="SAM" id="SignalP"/>
    </source>
</evidence>
<feature type="chain" id="PRO_5045802644" evidence="1">
    <location>
        <begin position="29"/>
        <end position="359"/>
    </location>
</feature>
<dbReference type="Proteomes" id="UP001231362">
    <property type="component" value="Unassembled WGS sequence"/>
</dbReference>
<name>A0ABT9UZV1_9BACL</name>
<evidence type="ECO:0000313" key="3">
    <source>
        <dbReference type="Proteomes" id="UP001231362"/>
    </source>
</evidence>
<protein>
    <submittedName>
        <fullName evidence="2">Uncharacterized protein</fullName>
    </submittedName>
</protein>
<keyword evidence="1" id="KW-0732">Signal</keyword>
<sequence length="359" mass="40553">METSRINRKVLFKTIMVLVAFATFAALAVPSKSYARSILKHPDTAYLEVTSPIVIEFDGPVQWNTSYAGGYYTGSSFGPSAAHPGIRLIELSSGLPVEITMSLDTSKKKLIITPNPAGAVKWVKNKDYRLEITDHIVLDNTGANFLTFYGTSPSITYNISTSFLTFYQLMSGSREINQIIEDYTPRKIRVTAPDRYLEEISVIHKRQEIVQNSTIESVTNIDISFENKTLDNSFGDVKRIEVTPKRNGVAIQSTQTVDNFNITSNTGKKMLDFAYTRLPDTTSFDIEVVLYDSNDIILDKKIVKIPLESKNITTVKQKDRFRYAGRTFTLYDLLNRPSDLQGLLDENRMDEIKVRVVQQ</sequence>
<comment type="caution">
    <text evidence="2">The sequence shown here is derived from an EMBL/GenBank/DDBJ whole genome shotgun (WGS) entry which is preliminary data.</text>
</comment>
<organism evidence="2 3">
    <name type="scientific">Anoxybacillus andreesenii</name>
    <dbReference type="NCBI Taxonomy" id="1325932"/>
    <lineage>
        <taxon>Bacteria</taxon>
        <taxon>Bacillati</taxon>
        <taxon>Bacillota</taxon>
        <taxon>Bacilli</taxon>
        <taxon>Bacillales</taxon>
        <taxon>Anoxybacillaceae</taxon>
        <taxon>Anoxybacillus</taxon>
    </lineage>
</organism>
<feature type="signal peptide" evidence="1">
    <location>
        <begin position="1"/>
        <end position="28"/>
    </location>
</feature>
<accession>A0ABT9UZV1</accession>
<dbReference type="EMBL" id="JAUSTU010000002">
    <property type="protein sequence ID" value="MDQ0154226.1"/>
    <property type="molecule type" value="Genomic_DNA"/>
</dbReference>
<keyword evidence="3" id="KW-1185">Reference proteome</keyword>
<proteinExistence type="predicted"/>
<evidence type="ECO:0000313" key="2">
    <source>
        <dbReference type="EMBL" id="MDQ0154226.1"/>
    </source>
</evidence>
<dbReference type="RefSeq" id="WP_307148841.1">
    <property type="nucleotide sequence ID" value="NZ_JAUSTU010000002.1"/>
</dbReference>
<gene>
    <name evidence="2" type="ORF">J2S07_000530</name>
</gene>
<reference evidence="2 3" key="1">
    <citation type="submission" date="2023-07" db="EMBL/GenBank/DDBJ databases">
        <title>Genomic Encyclopedia of Type Strains, Phase IV (KMG-IV): sequencing the most valuable type-strain genomes for metagenomic binning, comparative biology and taxonomic classification.</title>
        <authorList>
            <person name="Goeker M."/>
        </authorList>
    </citation>
    <scope>NUCLEOTIDE SEQUENCE [LARGE SCALE GENOMIC DNA]</scope>
    <source>
        <strain evidence="2 3">DSM 23948</strain>
    </source>
</reference>